<organism evidence="1 2">
    <name type="scientific">Erwinia piriflorinigrans CFBP 5888</name>
    <dbReference type="NCBI Taxonomy" id="1161919"/>
    <lineage>
        <taxon>Bacteria</taxon>
        <taxon>Pseudomonadati</taxon>
        <taxon>Pseudomonadota</taxon>
        <taxon>Gammaproteobacteria</taxon>
        <taxon>Enterobacterales</taxon>
        <taxon>Erwiniaceae</taxon>
        <taxon>Erwinia</taxon>
    </lineage>
</organism>
<evidence type="ECO:0000313" key="1">
    <source>
        <dbReference type="EMBL" id="CCG88402.1"/>
    </source>
</evidence>
<protein>
    <submittedName>
        <fullName evidence="1">Uncharacterized protein</fullName>
    </submittedName>
</protein>
<dbReference type="EMBL" id="CAHS01000020">
    <property type="protein sequence ID" value="CCG88402.1"/>
    <property type="molecule type" value="Genomic_DNA"/>
</dbReference>
<sequence length="42" mass="4867">MNGFYCISSDNRYGNQQHNVRLFVQAFLFKPSPPVAEVLQIH</sequence>
<accession>V5ZBT3</accession>
<dbReference type="AlphaFoldDB" id="V5ZBT3"/>
<gene>
    <name evidence="1" type="ORF">EPIR_3039</name>
</gene>
<dbReference type="STRING" id="1161919.EPIR_3039"/>
<proteinExistence type="predicted"/>
<dbReference type="Proteomes" id="UP000018217">
    <property type="component" value="Unassembled WGS sequence"/>
</dbReference>
<comment type="caution">
    <text evidence="1">The sequence shown here is derived from an EMBL/GenBank/DDBJ whole genome shotgun (WGS) entry which is preliminary data.</text>
</comment>
<reference evidence="1 2" key="1">
    <citation type="journal article" date="2013" name="Syst. Appl. Microbiol.">
        <title>Phylogenetic position and virulence apparatus of the pear flower necrosis pathogen Erwinia piriflorinigrans CFBP 5888T as assessed by comparative genomics.</title>
        <authorList>
            <person name="Smits T.H."/>
            <person name="Rezzonico F."/>
            <person name="Lopez M.M."/>
            <person name="Blom J."/>
            <person name="Goesmann A."/>
            <person name="Frey J.E."/>
            <person name="Duffy B."/>
        </authorList>
    </citation>
    <scope>NUCLEOTIDE SEQUENCE [LARGE SCALE GENOMIC DNA]</scope>
    <source>
        <strain evidence="2">CFBP5888</strain>
    </source>
</reference>
<keyword evidence="2" id="KW-1185">Reference proteome</keyword>
<evidence type="ECO:0000313" key="2">
    <source>
        <dbReference type="Proteomes" id="UP000018217"/>
    </source>
</evidence>
<name>V5ZBT3_9GAMM</name>